<name>A0A5C5ZS97_9BACT</name>
<evidence type="ECO:0000313" key="1">
    <source>
        <dbReference type="EMBL" id="TWT90369.1"/>
    </source>
</evidence>
<accession>A0A5C5ZS97</accession>
<protein>
    <recommendedName>
        <fullName evidence="3">Ferritin</fullName>
    </recommendedName>
</protein>
<dbReference type="RefSeq" id="WP_146397189.1">
    <property type="nucleotide sequence ID" value="NZ_SJPQ01000001.1"/>
</dbReference>
<dbReference type="OrthoDB" id="278866at2"/>
<keyword evidence="2" id="KW-1185">Reference proteome</keyword>
<sequence length="83" mass="9862">MDLHAQDEMQHLGKSAGCQNHNHDIIHELSRRLDSLWRYDQYIANADFRDGLRTFWEDAKRQEEENIERLKGLLCEELNSGCF</sequence>
<evidence type="ECO:0000313" key="2">
    <source>
        <dbReference type="Proteomes" id="UP000315440"/>
    </source>
</evidence>
<dbReference type="EMBL" id="SJPQ01000001">
    <property type="protein sequence ID" value="TWT90369.1"/>
    <property type="molecule type" value="Genomic_DNA"/>
</dbReference>
<dbReference type="Proteomes" id="UP000315440">
    <property type="component" value="Unassembled WGS sequence"/>
</dbReference>
<reference evidence="1 2" key="1">
    <citation type="submission" date="2019-02" db="EMBL/GenBank/DDBJ databases">
        <title>Deep-cultivation of Planctomycetes and their phenomic and genomic characterization uncovers novel biology.</title>
        <authorList>
            <person name="Wiegand S."/>
            <person name="Jogler M."/>
            <person name="Boedeker C."/>
            <person name="Pinto D."/>
            <person name="Vollmers J."/>
            <person name="Rivas-Marin E."/>
            <person name="Kohn T."/>
            <person name="Peeters S.H."/>
            <person name="Heuer A."/>
            <person name="Rast P."/>
            <person name="Oberbeckmann S."/>
            <person name="Bunk B."/>
            <person name="Jeske O."/>
            <person name="Meyerdierks A."/>
            <person name="Storesund J.E."/>
            <person name="Kallscheuer N."/>
            <person name="Luecker S."/>
            <person name="Lage O.M."/>
            <person name="Pohl T."/>
            <person name="Merkel B.J."/>
            <person name="Hornburger P."/>
            <person name="Mueller R.-W."/>
            <person name="Bruemmer F."/>
            <person name="Labrenz M."/>
            <person name="Spormann A.M."/>
            <person name="Op Den Camp H."/>
            <person name="Overmann J."/>
            <person name="Amann R."/>
            <person name="Jetten M.S.M."/>
            <person name="Mascher T."/>
            <person name="Medema M.H."/>
            <person name="Devos D.P."/>
            <person name="Kaster A.-K."/>
            <person name="Ovreas L."/>
            <person name="Rohde M."/>
            <person name="Galperin M.Y."/>
            <person name="Jogler C."/>
        </authorList>
    </citation>
    <scope>NUCLEOTIDE SEQUENCE [LARGE SCALE GENOMIC DNA]</scope>
    <source>
        <strain evidence="1 2">Mal64</strain>
    </source>
</reference>
<gene>
    <name evidence="1" type="ORF">Mal64_07580</name>
</gene>
<evidence type="ECO:0008006" key="3">
    <source>
        <dbReference type="Google" id="ProtNLM"/>
    </source>
</evidence>
<comment type="caution">
    <text evidence="1">The sequence shown here is derived from an EMBL/GenBank/DDBJ whole genome shotgun (WGS) entry which is preliminary data.</text>
</comment>
<proteinExistence type="predicted"/>
<organism evidence="1 2">
    <name type="scientific">Pseudobythopirellula maris</name>
    <dbReference type="NCBI Taxonomy" id="2527991"/>
    <lineage>
        <taxon>Bacteria</taxon>
        <taxon>Pseudomonadati</taxon>
        <taxon>Planctomycetota</taxon>
        <taxon>Planctomycetia</taxon>
        <taxon>Pirellulales</taxon>
        <taxon>Lacipirellulaceae</taxon>
        <taxon>Pseudobythopirellula</taxon>
    </lineage>
</organism>
<dbReference type="AlphaFoldDB" id="A0A5C5ZS97"/>